<keyword evidence="3" id="KW-1185">Reference proteome</keyword>
<protein>
    <submittedName>
        <fullName evidence="2">Uncharacterized protein</fullName>
    </submittedName>
</protein>
<reference evidence="2 3" key="1">
    <citation type="submission" date="2019-03" db="EMBL/GenBank/DDBJ databases">
        <title>Ramlibacter henchirensis DSM 14656, whole genome shotgun sequence.</title>
        <authorList>
            <person name="Zhang X."/>
            <person name="Feng G."/>
            <person name="Zhu H."/>
        </authorList>
    </citation>
    <scope>NUCLEOTIDE SEQUENCE [LARGE SCALE GENOMIC DNA]</scope>
    <source>
        <strain evidence="2 3">DSM 14656</strain>
    </source>
</reference>
<organism evidence="2 3">
    <name type="scientific">Ramlibacter henchirensis</name>
    <dbReference type="NCBI Taxonomy" id="204072"/>
    <lineage>
        <taxon>Bacteria</taxon>
        <taxon>Pseudomonadati</taxon>
        <taxon>Pseudomonadota</taxon>
        <taxon>Betaproteobacteria</taxon>
        <taxon>Burkholderiales</taxon>
        <taxon>Comamonadaceae</taxon>
        <taxon>Ramlibacter</taxon>
    </lineage>
</organism>
<dbReference type="RefSeq" id="WP_135262094.1">
    <property type="nucleotide sequence ID" value="NZ_SMLM01000001.1"/>
</dbReference>
<evidence type="ECO:0000256" key="1">
    <source>
        <dbReference type="SAM" id="SignalP"/>
    </source>
</evidence>
<accession>A0A4Z0C6K8</accession>
<gene>
    <name evidence="2" type="ORF">EZ313_04995</name>
</gene>
<dbReference type="AlphaFoldDB" id="A0A4Z0C6K8"/>
<proteinExistence type="predicted"/>
<evidence type="ECO:0000313" key="3">
    <source>
        <dbReference type="Proteomes" id="UP000298180"/>
    </source>
</evidence>
<feature type="signal peptide" evidence="1">
    <location>
        <begin position="1"/>
        <end position="17"/>
    </location>
</feature>
<feature type="chain" id="PRO_5021370372" evidence="1">
    <location>
        <begin position="18"/>
        <end position="78"/>
    </location>
</feature>
<dbReference type="EMBL" id="SMLM01000001">
    <property type="protein sequence ID" value="TFZ06008.1"/>
    <property type="molecule type" value="Genomic_DNA"/>
</dbReference>
<comment type="caution">
    <text evidence="2">The sequence shown here is derived from an EMBL/GenBank/DDBJ whole genome shotgun (WGS) entry which is preliminary data.</text>
</comment>
<dbReference type="Proteomes" id="UP000298180">
    <property type="component" value="Unassembled WGS sequence"/>
</dbReference>
<evidence type="ECO:0000313" key="2">
    <source>
        <dbReference type="EMBL" id="TFZ06008.1"/>
    </source>
</evidence>
<sequence length="78" mass="8539">MRKLLLLLLAAPCVAWAQAHSAEEVKKDIQRHRAMAAAHEAAAKCLESGKKPDVCMKDLQASCKGLAIGRYCGMKHEH</sequence>
<name>A0A4Z0C6K8_9BURK</name>
<keyword evidence="1" id="KW-0732">Signal</keyword>
<dbReference type="OrthoDB" id="8913550at2"/>